<dbReference type="Proteomes" id="UP000291822">
    <property type="component" value="Unassembled WGS sequence"/>
</dbReference>
<dbReference type="Gene3D" id="2.170.130.10">
    <property type="entry name" value="TonB-dependent receptor, plug domain"/>
    <property type="match status" value="1"/>
</dbReference>
<evidence type="ECO:0000313" key="15">
    <source>
        <dbReference type="EMBL" id="TCI07439.1"/>
    </source>
</evidence>
<dbReference type="GO" id="GO:0006811">
    <property type="term" value="P:monoatomic ion transport"/>
    <property type="evidence" value="ECO:0007669"/>
    <property type="project" value="UniProtKB-KW"/>
</dbReference>
<gene>
    <name evidence="15" type="primary">btuB</name>
    <name evidence="15" type="ORF">EZM97_30530</name>
</gene>
<dbReference type="CDD" id="cd01347">
    <property type="entry name" value="ligand_gated_channel"/>
    <property type="match status" value="1"/>
</dbReference>
<dbReference type="NCBIfam" id="TIGR01779">
    <property type="entry name" value="TonB-B12"/>
    <property type="match status" value="1"/>
</dbReference>
<dbReference type="InterPro" id="IPR010101">
    <property type="entry name" value="B12_transptr_BtuB"/>
</dbReference>
<evidence type="ECO:0000313" key="16">
    <source>
        <dbReference type="Proteomes" id="UP000291822"/>
    </source>
</evidence>
<dbReference type="PANTHER" id="PTHR30069:SF53">
    <property type="entry name" value="COLICIN I RECEPTOR-RELATED"/>
    <property type="match status" value="1"/>
</dbReference>
<dbReference type="PROSITE" id="PS52016">
    <property type="entry name" value="TONB_DEPENDENT_REC_3"/>
    <property type="match status" value="1"/>
</dbReference>
<keyword evidence="16" id="KW-1185">Reference proteome</keyword>
<evidence type="ECO:0000256" key="6">
    <source>
        <dbReference type="ARBA" id="ARBA00023065"/>
    </source>
</evidence>
<reference evidence="15 16" key="1">
    <citation type="submission" date="2019-02" db="EMBL/GenBank/DDBJ databases">
        <title>Dyella amyloliquefaciens sp. nov., isolated from forest soil.</title>
        <authorList>
            <person name="Gao Z.-H."/>
            <person name="Qiu L.-H."/>
        </authorList>
    </citation>
    <scope>NUCLEOTIDE SEQUENCE [LARGE SCALE GENOMIC DNA]</scope>
    <source>
        <strain evidence="15 16">KACC 12747</strain>
    </source>
</reference>
<evidence type="ECO:0000256" key="12">
    <source>
        <dbReference type="RuleBase" id="RU003357"/>
    </source>
</evidence>
<evidence type="ECO:0000256" key="11">
    <source>
        <dbReference type="PROSITE-ProRule" id="PRU01360"/>
    </source>
</evidence>
<dbReference type="GO" id="GO:0009279">
    <property type="term" value="C:cell outer membrane"/>
    <property type="evidence" value="ECO:0007669"/>
    <property type="project" value="UniProtKB-SubCell"/>
</dbReference>
<dbReference type="Pfam" id="PF07715">
    <property type="entry name" value="Plug"/>
    <property type="match status" value="1"/>
</dbReference>
<keyword evidence="5" id="KW-0732">Signal</keyword>
<protein>
    <submittedName>
        <fullName evidence="15">TonB-dependent vitamin B12 receptor</fullName>
    </submittedName>
</protein>
<evidence type="ECO:0000259" key="14">
    <source>
        <dbReference type="Pfam" id="PF07715"/>
    </source>
</evidence>
<keyword evidence="7 12" id="KW-0798">TonB box</keyword>
<dbReference type="SUPFAM" id="SSF56935">
    <property type="entry name" value="Porins"/>
    <property type="match status" value="1"/>
</dbReference>
<dbReference type="InterPro" id="IPR037066">
    <property type="entry name" value="Plug_dom_sf"/>
</dbReference>
<evidence type="ECO:0000256" key="5">
    <source>
        <dbReference type="ARBA" id="ARBA00022729"/>
    </source>
</evidence>
<dbReference type="GO" id="GO:0046930">
    <property type="term" value="C:pore complex"/>
    <property type="evidence" value="ECO:0007669"/>
    <property type="project" value="UniProtKB-KW"/>
</dbReference>
<comment type="similarity">
    <text evidence="11 12">Belongs to the TonB-dependent receptor family.</text>
</comment>
<dbReference type="GO" id="GO:0015288">
    <property type="term" value="F:porin activity"/>
    <property type="evidence" value="ECO:0007669"/>
    <property type="project" value="UniProtKB-KW"/>
</dbReference>
<accession>A0A4R0YNN0</accession>
<comment type="subcellular location">
    <subcellularLocation>
        <location evidence="1 11">Cell outer membrane</location>
        <topology evidence="1 11">Multi-pass membrane protein</topology>
    </subcellularLocation>
</comment>
<dbReference type="InterPro" id="IPR012910">
    <property type="entry name" value="Plug_dom"/>
</dbReference>
<organism evidence="15 16">
    <name type="scientific">Dyella soli</name>
    <dbReference type="NCBI Taxonomy" id="522319"/>
    <lineage>
        <taxon>Bacteria</taxon>
        <taxon>Pseudomonadati</taxon>
        <taxon>Pseudomonadota</taxon>
        <taxon>Gammaproteobacteria</taxon>
        <taxon>Lysobacterales</taxon>
        <taxon>Rhodanobacteraceae</taxon>
        <taxon>Dyella</taxon>
    </lineage>
</organism>
<dbReference type="Pfam" id="PF00593">
    <property type="entry name" value="TonB_dep_Rec_b-barrel"/>
    <property type="match status" value="1"/>
</dbReference>
<evidence type="ECO:0000256" key="10">
    <source>
        <dbReference type="ARBA" id="ARBA00023237"/>
    </source>
</evidence>
<dbReference type="EMBL" id="SJTG01000005">
    <property type="protein sequence ID" value="TCI07439.1"/>
    <property type="molecule type" value="Genomic_DNA"/>
</dbReference>
<evidence type="ECO:0000256" key="3">
    <source>
        <dbReference type="ARBA" id="ARBA00022452"/>
    </source>
</evidence>
<evidence type="ECO:0000256" key="2">
    <source>
        <dbReference type="ARBA" id="ARBA00022448"/>
    </source>
</evidence>
<evidence type="ECO:0000256" key="9">
    <source>
        <dbReference type="ARBA" id="ARBA00023136"/>
    </source>
</evidence>
<sequence>MPLAWPPSLLPPVFFHAFRAGRRGRRSHAVLIQTFGVRRSLLSAALLCVFSPVFADAATDLNGVVVTATRTAQTQDQTLSAVTVIDRADIERLQPTSLADLLRGTPGMALSNNGGPGKATSVFLRGTESEHVLVLVDGIKIGSATLGTPALQDIPVEQIERIEIVRGPFSSLYGSEAIGGVIQIFTRRPEGAFVPSFSVGVGSYDHLAGSAGIAGQHGNGWYALEASHEQTHGINACRVGAAEAGAACFADQPDHDGYRNNALTAQGGYRFDEHWDADMRLFRSEGHNWYDGSYTDSDQSATQVVGGRLHYRPREDFTLSLSFGSSGDFSKDYLHGVYVDRFDTHRDIGSLQADIGLGGGLLSTGYDWQRDGVDSTTSYAQDRRIDRGLFVQWQQVFGRQSLQASVRRDDNSQFGGRNTGSLLWGWDFTRALRVTASYGTAFRAPTFNELYYPYYGNPDLKPETSQNIELGLRGSHGWGYWSLNAFRNKVDDLITYDASTGAPGNVEEARIRGAEAVVSGRLVGWQVTGTATWLDPRDESAGYDGNLLPRRARQMACVDVDRSFGAFSAGGSWYVSGRRYDDLANTHPLGGYALTDLRVAYAFARDWKLQFALNNAFAKDYETAWYYNQPGRNVMLTLRYQPMQ</sequence>
<evidence type="ECO:0000256" key="7">
    <source>
        <dbReference type="ARBA" id="ARBA00023077"/>
    </source>
</evidence>
<dbReference type="InterPro" id="IPR039426">
    <property type="entry name" value="TonB-dep_rcpt-like"/>
</dbReference>
<keyword evidence="9 11" id="KW-0472">Membrane</keyword>
<evidence type="ECO:0000259" key="13">
    <source>
        <dbReference type="Pfam" id="PF00593"/>
    </source>
</evidence>
<evidence type="ECO:0000256" key="1">
    <source>
        <dbReference type="ARBA" id="ARBA00004571"/>
    </source>
</evidence>
<dbReference type="Gene3D" id="2.40.170.20">
    <property type="entry name" value="TonB-dependent receptor, beta-barrel domain"/>
    <property type="match status" value="1"/>
</dbReference>
<keyword evidence="15" id="KW-0675">Receptor</keyword>
<evidence type="ECO:0000256" key="8">
    <source>
        <dbReference type="ARBA" id="ARBA00023114"/>
    </source>
</evidence>
<keyword evidence="2 11" id="KW-0813">Transport</keyword>
<keyword evidence="6" id="KW-0406">Ion transport</keyword>
<keyword evidence="10 11" id="KW-0998">Cell outer membrane</keyword>
<keyword evidence="4 11" id="KW-0812">Transmembrane</keyword>
<comment type="caution">
    <text evidence="15">The sequence shown here is derived from an EMBL/GenBank/DDBJ whole genome shotgun (WGS) entry which is preliminary data.</text>
</comment>
<feature type="domain" description="TonB-dependent receptor-like beta-barrel" evidence="13">
    <location>
        <begin position="254"/>
        <end position="615"/>
    </location>
</feature>
<dbReference type="InterPro" id="IPR036942">
    <property type="entry name" value="Beta-barrel_TonB_sf"/>
</dbReference>
<keyword evidence="3 11" id="KW-1134">Transmembrane beta strand</keyword>
<dbReference type="InterPro" id="IPR000531">
    <property type="entry name" value="Beta-barrel_TonB"/>
</dbReference>
<dbReference type="PANTHER" id="PTHR30069">
    <property type="entry name" value="TONB-DEPENDENT OUTER MEMBRANE RECEPTOR"/>
    <property type="match status" value="1"/>
</dbReference>
<dbReference type="AlphaFoldDB" id="A0A4R0YNN0"/>
<proteinExistence type="inferred from homology"/>
<name>A0A4R0YNN0_9GAMM</name>
<evidence type="ECO:0000256" key="4">
    <source>
        <dbReference type="ARBA" id="ARBA00022692"/>
    </source>
</evidence>
<keyword evidence="8" id="KW-0626">Porin</keyword>
<dbReference type="GO" id="GO:0015420">
    <property type="term" value="F:ABC-type vitamin B12 transporter activity"/>
    <property type="evidence" value="ECO:0007669"/>
    <property type="project" value="InterPro"/>
</dbReference>
<feature type="domain" description="TonB-dependent receptor plug" evidence="14">
    <location>
        <begin position="76"/>
        <end position="181"/>
    </location>
</feature>